<name>A0AAW0RLF3_9HYPO</name>
<proteinExistence type="predicted"/>
<evidence type="ECO:0000256" key="1">
    <source>
        <dbReference type="SAM" id="MobiDB-lite"/>
    </source>
</evidence>
<accession>A0AAW0RLF3</accession>
<organism evidence="3 4">
    <name type="scientific">Beauveria asiatica</name>
    <dbReference type="NCBI Taxonomy" id="1069075"/>
    <lineage>
        <taxon>Eukaryota</taxon>
        <taxon>Fungi</taxon>
        <taxon>Dikarya</taxon>
        <taxon>Ascomycota</taxon>
        <taxon>Pezizomycotina</taxon>
        <taxon>Sordariomycetes</taxon>
        <taxon>Hypocreomycetidae</taxon>
        <taxon>Hypocreales</taxon>
        <taxon>Cordycipitaceae</taxon>
        <taxon>Beauveria</taxon>
    </lineage>
</organism>
<dbReference type="Pfam" id="PF00975">
    <property type="entry name" value="Thioesterase"/>
    <property type="match status" value="1"/>
</dbReference>
<protein>
    <recommendedName>
        <fullName evidence="2">Thioesterase domain-containing protein</fullName>
    </recommendedName>
</protein>
<evidence type="ECO:0000259" key="2">
    <source>
        <dbReference type="Pfam" id="PF00975"/>
    </source>
</evidence>
<feature type="compositionally biased region" description="Acidic residues" evidence="1">
    <location>
        <begin position="157"/>
        <end position="167"/>
    </location>
</feature>
<comment type="caution">
    <text evidence="3">The sequence shown here is derived from an EMBL/GenBank/DDBJ whole genome shotgun (WGS) entry which is preliminary data.</text>
</comment>
<feature type="domain" description="Thioesterase" evidence="2">
    <location>
        <begin position="28"/>
        <end position="276"/>
    </location>
</feature>
<evidence type="ECO:0000313" key="4">
    <source>
        <dbReference type="Proteomes" id="UP001397290"/>
    </source>
</evidence>
<dbReference type="InterPro" id="IPR001031">
    <property type="entry name" value="Thioesterase"/>
</dbReference>
<keyword evidence="4" id="KW-1185">Reference proteome</keyword>
<dbReference type="InterPro" id="IPR029058">
    <property type="entry name" value="AB_hydrolase_fold"/>
</dbReference>
<dbReference type="EMBL" id="JAAHCF010000588">
    <property type="protein sequence ID" value="KAK8142910.1"/>
    <property type="molecule type" value="Genomic_DNA"/>
</dbReference>
<dbReference type="Proteomes" id="UP001397290">
    <property type="component" value="Unassembled WGS sequence"/>
</dbReference>
<dbReference type="AlphaFoldDB" id="A0AAW0RLF3"/>
<reference evidence="3 4" key="1">
    <citation type="submission" date="2020-02" db="EMBL/GenBank/DDBJ databases">
        <title>Comparative genomics of the hypocrealean fungal genus Beauvera.</title>
        <authorList>
            <person name="Showalter D.N."/>
            <person name="Bushley K.E."/>
            <person name="Rehner S.A."/>
        </authorList>
    </citation>
    <scope>NUCLEOTIDE SEQUENCE [LARGE SCALE GENOMIC DNA]</scope>
    <source>
        <strain evidence="3 4">ARSEF4384</strain>
    </source>
</reference>
<dbReference type="SUPFAM" id="SSF53474">
    <property type="entry name" value="alpha/beta-Hydrolases"/>
    <property type="match status" value="1"/>
</dbReference>
<feature type="compositionally biased region" description="Basic and acidic residues" evidence="1">
    <location>
        <begin position="168"/>
        <end position="180"/>
    </location>
</feature>
<gene>
    <name evidence="3" type="ORF">G3M48_007999</name>
</gene>
<sequence>MPGMIEENPELIQPENWARIKSWSGKTPVFLFHDGGGTTFAYHCLEPLKRFVYGVRNPHFYSGKRFEGGVPDMAAQYVAWVKAAVAADSFPAKRAGSLAPVDILIGGWSLGGMTSLEVARQLYGDKDVRVKGILMIDSAYPALVAERRQQVVTMEEKGEEEGEGGDGEDLKARAREEAGKTKNQVLSMRAMREARRMIARWELPRWEGARRPPAILIRARDSLYARDWTATIDTDRAERMLGWERYDKDMFVDVLDVDGHHFNMFDHSRIPGITAAIAKALTRLDPPPADEGSDAWSMAHAGF</sequence>
<evidence type="ECO:0000313" key="3">
    <source>
        <dbReference type="EMBL" id="KAK8142910.1"/>
    </source>
</evidence>
<feature type="region of interest" description="Disordered" evidence="1">
    <location>
        <begin position="154"/>
        <end position="183"/>
    </location>
</feature>
<dbReference type="Gene3D" id="3.40.50.1820">
    <property type="entry name" value="alpha/beta hydrolase"/>
    <property type="match status" value="1"/>
</dbReference>